<feature type="compositionally biased region" description="Basic and acidic residues" evidence="5">
    <location>
        <begin position="271"/>
        <end position="292"/>
    </location>
</feature>
<dbReference type="EMBL" id="MU006090">
    <property type="protein sequence ID" value="KAF2842195.1"/>
    <property type="molecule type" value="Genomic_DNA"/>
</dbReference>
<dbReference type="Gene3D" id="3.30.470.160">
    <property type="entry name" value="Inositol polyphosphate kinase"/>
    <property type="match status" value="1"/>
</dbReference>
<dbReference type="EC" id="2.7.-.-" evidence="4"/>
<dbReference type="Proteomes" id="UP000799429">
    <property type="component" value="Unassembled WGS sequence"/>
</dbReference>
<dbReference type="GO" id="GO:0005737">
    <property type="term" value="C:cytoplasm"/>
    <property type="evidence" value="ECO:0007669"/>
    <property type="project" value="TreeGrafter"/>
</dbReference>
<dbReference type="GO" id="GO:0046854">
    <property type="term" value="P:phosphatidylinositol phosphate biosynthetic process"/>
    <property type="evidence" value="ECO:0007669"/>
    <property type="project" value="TreeGrafter"/>
</dbReference>
<feature type="compositionally biased region" description="Basic and acidic residues" evidence="5">
    <location>
        <begin position="672"/>
        <end position="688"/>
    </location>
</feature>
<feature type="compositionally biased region" description="Basic and acidic residues" evidence="5">
    <location>
        <begin position="827"/>
        <end position="836"/>
    </location>
</feature>
<accession>A0A9P4SI29</accession>
<dbReference type="GO" id="GO:0032958">
    <property type="term" value="P:inositol phosphate biosynthetic process"/>
    <property type="evidence" value="ECO:0007669"/>
    <property type="project" value="InterPro"/>
</dbReference>
<feature type="compositionally biased region" description="Basic and acidic residues" evidence="5">
    <location>
        <begin position="698"/>
        <end position="709"/>
    </location>
</feature>
<protein>
    <recommendedName>
        <fullName evidence="4">Kinase</fullName>
        <ecNumber evidence="4">2.7.-.-</ecNumber>
    </recommendedName>
</protein>
<feature type="compositionally biased region" description="Polar residues" evidence="5">
    <location>
        <begin position="857"/>
        <end position="879"/>
    </location>
</feature>
<feature type="region of interest" description="Disordered" evidence="5">
    <location>
        <begin position="1"/>
        <end position="52"/>
    </location>
</feature>
<evidence type="ECO:0000256" key="4">
    <source>
        <dbReference type="RuleBase" id="RU363090"/>
    </source>
</evidence>
<dbReference type="PANTHER" id="PTHR12400:SF21">
    <property type="entry name" value="KINASE"/>
    <property type="match status" value="1"/>
</dbReference>
<feature type="compositionally biased region" description="Basic and acidic residues" evidence="5">
    <location>
        <begin position="337"/>
        <end position="346"/>
    </location>
</feature>
<feature type="compositionally biased region" description="Basic and acidic residues" evidence="5">
    <location>
        <begin position="804"/>
        <end position="818"/>
    </location>
</feature>
<feature type="compositionally biased region" description="Polar residues" evidence="5">
    <location>
        <begin position="749"/>
        <end position="769"/>
    </location>
</feature>
<dbReference type="InterPro" id="IPR005522">
    <property type="entry name" value="IPK"/>
</dbReference>
<dbReference type="AlphaFoldDB" id="A0A9P4SI29"/>
<feature type="compositionally biased region" description="Basic and acidic residues" evidence="5">
    <location>
        <begin position="505"/>
        <end position="520"/>
    </location>
</feature>
<feature type="compositionally biased region" description="Polar residues" evidence="5">
    <location>
        <begin position="566"/>
        <end position="581"/>
    </location>
</feature>
<feature type="region of interest" description="Disordered" evidence="5">
    <location>
        <begin position="379"/>
        <end position="597"/>
    </location>
</feature>
<proteinExistence type="inferred from homology"/>
<keyword evidence="7" id="KW-1185">Reference proteome</keyword>
<feature type="compositionally biased region" description="Polar residues" evidence="5">
    <location>
        <begin position="25"/>
        <end position="48"/>
    </location>
</feature>
<feature type="region of interest" description="Disordered" evidence="5">
    <location>
        <begin position="246"/>
        <end position="363"/>
    </location>
</feature>
<feature type="region of interest" description="Disordered" evidence="5">
    <location>
        <begin position="663"/>
        <end position="882"/>
    </location>
</feature>
<dbReference type="GO" id="GO:0005634">
    <property type="term" value="C:nucleus"/>
    <property type="evidence" value="ECO:0007669"/>
    <property type="project" value="TreeGrafter"/>
</dbReference>
<keyword evidence="3 4" id="KW-0418">Kinase</keyword>
<name>A0A9P4SI29_9PEZI</name>
<dbReference type="GO" id="GO:0000824">
    <property type="term" value="F:inositol-1,4,5,6-tetrakisphosphate 3-kinase activity"/>
    <property type="evidence" value="ECO:0007669"/>
    <property type="project" value="TreeGrafter"/>
</dbReference>
<comment type="caution">
    <text evidence="6">The sequence shown here is derived from an EMBL/GenBank/DDBJ whole genome shotgun (WGS) entry which is preliminary data.</text>
</comment>
<dbReference type="Pfam" id="PF03770">
    <property type="entry name" value="IPK"/>
    <property type="match status" value="1"/>
</dbReference>
<dbReference type="GO" id="GO:0008440">
    <property type="term" value="F:inositol-1,4,5-trisphosphate 3-kinase activity"/>
    <property type="evidence" value="ECO:0007669"/>
    <property type="project" value="TreeGrafter"/>
</dbReference>
<dbReference type="SUPFAM" id="SSF56104">
    <property type="entry name" value="SAICAR synthase-like"/>
    <property type="match status" value="1"/>
</dbReference>
<evidence type="ECO:0000256" key="2">
    <source>
        <dbReference type="ARBA" id="ARBA00022679"/>
    </source>
</evidence>
<dbReference type="InterPro" id="IPR038286">
    <property type="entry name" value="IPK_sf"/>
</dbReference>
<reference evidence="6" key="1">
    <citation type="journal article" date="2020" name="Stud. Mycol.">
        <title>101 Dothideomycetes genomes: a test case for predicting lifestyles and emergence of pathogens.</title>
        <authorList>
            <person name="Haridas S."/>
            <person name="Albert R."/>
            <person name="Binder M."/>
            <person name="Bloem J."/>
            <person name="Labutti K."/>
            <person name="Salamov A."/>
            <person name="Andreopoulos B."/>
            <person name="Baker S."/>
            <person name="Barry K."/>
            <person name="Bills G."/>
            <person name="Bluhm B."/>
            <person name="Cannon C."/>
            <person name="Castanera R."/>
            <person name="Culley D."/>
            <person name="Daum C."/>
            <person name="Ezra D."/>
            <person name="Gonzalez J."/>
            <person name="Henrissat B."/>
            <person name="Kuo A."/>
            <person name="Liang C."/>
            <person name="Lipzen A."/>
            <person name="Lutzoni F."/>
            <person name="Magnuson J."/>
            <person name="Mondo S."/>
            <person name="Nolan M."/>
            <person name="Ohm R."/>
            <person name="Pangilinan J."/>
            <person name="Park H.-J."/>
            <person name="Ramirez L."/>
            <person name="Alfaro M."/>
            <person name="Sun H."/>
            <person name="Tritt A."/>
            <person name="Yoshinaga Y."/>
            <person name="Zwiers L.-H."/>
            <person name="Turgeon B."/>
            <person name="Goodwin S."/>
            <person name="Spatafora J."/>
            <person name="Crous P."/>
            <person name="Grigoriev I."/>
        </authorList>
    </citation>
    <scope>NUCLEOTIDE SEQUENCE</scope>
    <source>
        <strain evidence="6">CBS 101060</strain>
    </source>
</reference>
<organism evidence="6 7">
    <name type="scientific">Patellaria atrata CBS 101060</name>
    <dbReference type="NCBI Taxonomy" id="1346257"/>
    <lineage>
        <taxon>Eukaryota</taxon>
        <taxon>Fungi</taxon>
        <taxon>Dikarya</taxon>
        <taxon>Ascomycota</taxon>
        <taxon>Pezizomycotina</taxon>
        <taxon>Dothideomycetes</taxon>
        <taxon>Dothideomycetes incertae sedis</taxon>
        <taxon>Patellariales</taxon>
        <taxon>Patellariaceae</taxon>
        <taxon>Patellaria</taxon>
    </lineage>
</organism>
<evidence type="ECO:0000256" key="5">
    <source>
        <dbReference type="SAM" id="MobiDB-lite"/>
    </source>
</evidence>
<feature type="compositionally biased region" description="Basic and acidic residues" evidence="5">
    <location>
        <begin position="461"/>
        <end position="472"/>
    </location>
</feature>
<evidence type="ECO:0000256" key="1">
    <source>
        <dbReference type="ARBA" id="ARBA00007374"/>
    </source>
</evidence>
<keyword evidence="2 4" id="KW-0808">Transferase</keyword>
<comment type="similarity">
    <text evidence="1 4">Belongs to the inositol phosphokinase (IPK) family.</text>
</comment>
<dbReference type="PANTHER" id="PTHR12400">
    <property type="entry name" value="INOSITOL POLYPHOSPHATE KINASE"/>
    <property type="match status" value="1"/>
</dbReference>
<feature type="region of interest" description="Disordered" evidence="5">
    <location>
        <begin position="173"/>
        <end position="210"/>
    </location>
</feature>
<feature type="compositionally biased region" description="Basic and acidic residues" evidence="5">
    <location>
        <begin position="194"/>
        <end position="210"/>
    </location>
</feature>
<gene>
    <name evidence="6" type="ORF">M501DRAFT_968478</name>
</gene>
<dbReference type="OrthoDB" id="2573163at2759"/>
<sequence>MSPVPAAPRDTLPSSPLTPRGVAIPSQNGSPVSSQEGQEVTPKSLSHTGRSKTAPIAFGSLLSSSLNKAGLPKSDGSGATTHSSIDKRPPKMVVSEVHTLTRSSTTLQRTLSPSHSSGTPLINRYPYYDKFRLNGQTRTVPAVQSKQDILKGYYTPHILHFIDTKYMDQTNQLPPFMSPVDSPADRPSTPQDDQFARSPDENLQNDTERIRYRSWREGRAYPVGGSSTLLPKVQLRDDSGIEKKIDAKLPKVEQPSQVRSRKTSHYLGLFKENDMSQEQKGREDWGRAREQLTEPTKPSMPDDKRASGSSFLDTRPHSVGFIERSGNKEIPALPEFSSKDRLPRDDDGSETENELKQKQVLPDRAHMFPLRLLEEIRNHHNLTPGAGKGSSFSKSLRRSTSEKEKSPPAGTPHVISAEPVDYFGPRQSPPKAGSEDDEESDREQISSALYFPHRQTSVKPESTESRLDDIRNKPVKTPTPLEELSKEQRPQQKATDEYEISLQSEEEKQYLQSDLHHASSEEAVPDTLLEQSDHGPSASESEYESVDEYGRSFIENETSAIEELGTTPTAAKNTDVQQQQRKTSKPRQPPVPVGAVELKPYNHQVGGHTTVYRFSKRAVCKQLNNRENEFYETVEHEHPELLDFLPRYIGVLNVTYRKLPKRKRTVNPDAAKSQEPESRDSQEGEIRPHSAHAALSSNRHEKQSGDDTRGGFPGSAPSAAHRGSSDISSRHRSLGDSESMRRQVLQPRTGPSTSAGESAAGPTQISQAGPSEVNRERTAGNPTHFPRRRHSGGGLLRQPCGVDSSKRGDLEYHEHEEDGYGGDAEEEVFHMDDDSKPAQSETKPLPSSPPMSQPSQALGSSIRTASGSMLPSPVANTKANQERALVTSPCNPKEAQLQPDERNQLFILLEDLTAGMTKPCVLDLKMGTRQYGIEADEKKQKSQRRKCQMTTSFELGVRMCGMQAWNAKSQTYNYEDKYLGRDLKAGKQFQDALSRFFFDGHGYNSALKHIPRILEKIENLERIISQLPGYRLYASSLLVMYEGAHEADEKTPGSNKSSEETKSSPGLQVKIVDFANCVTAEDELPENVPCPPKDPHGIDRGYLRGLGSLRYYLQRILCELKTEEVEGRARCSEKEYPIPAEDAGYVSV</sequence>
<evidence type="ECO:0000313" key="6">
    <source>
        <dbReference type="EMBL" id="KAF2842195.1"/>
    </source>
</evidence>
<feature type="compositionally biased region" description="Basic and acidic residues" evidence="5">
    <location>
        <begin position="353"/>
        <end position="363"/>
    </location>
</feature>
<feature type="compositionally biased region" description="Basic and acidic residues" evidence="5">
    <location>
        <begin position="483"/>
        <end position="496"/>
    </location>
</feature>
<evidence type="ECO:0000313" key="7">
    <source>
        <dbReference type="Proteomes" id="UP000799429"/>
    </source>
</evidence>
<feature type="region of interest" description="Disordered" evidence="5">
    <location>
        <begin position="69"/>
        <end position="90"/>
    </location>
</feature>
<evidence type="ECO:0000256" key="3">
    <source>
        <dbReference type="ARBA" id="ARBA00022777"/>
    </source>
</evidence>